<feature type="transmembrane region" description="Helical" evidence="2">
    <location>
        <begin position="21"/>
        <end position="42"/>
    </location>
</feature>
<dbReference type="PANTHER" id="PTHR34135">
    <property type="entry name" value="LYSOZYME"/>
    <property type="match status" value="1"/>
</dbReference>
<evidence type="ECO:0000256" key="2">
    <source>
        <dbReference type="SAM" id="Phobius"/>
    </source>
</evidence>
<accession>A0A4Z0JAI0</accession>
<evidence type="ECO:0000256" key="1">
    <source>
        <dbReference type="ARBA" id="ARBA00010646"/>
    </source>
</evidence>
<dbReference type="InterPro" id="IPR002053">
    <property type="entry name" value="Glyco_hydro_25"/>
</dbReference>
<dbReference type="OrthoDB" id="2151413at2"/>
<dbReference type="AlphaFoldDB" id="A0A4Z0JAI0"/>
<keyword evidence="2" id="KW-1133">Transmembrane helix</keyword>
<organism evidence="3 4">
    <name type="scientific">Levilactobacillus suantsaiihabitans</name>
    <dbReference type="NCBI Taxonomy" id="2487722"/>
    <lineage>
        <taxon>Bacteria</taxon>
        <taxon>Bacillati</taxon>
        <taxon>Bacillota</taxon>
        <taxon>Bacilli</taxon>
        <taxon>Lactobacillales</taxon>
        <taxon>Lactobacillaceae</taxon>
        <taxon>Levilactobacillus</taxon>
    </lineage>
</organism>
<dbReference type="Pfam" id="PF01183">
    <property type="entry name" value="Glyco_hydro_25"/>
    <property type="match status" value="1"/>
</dbReference>
<comment type="similarity">
    <text evidence="1">Belongs to the glycosyl hydrolase 25 family.</text>
</comment>
<comment type="caution">
    <text evidence="3">The sequence shown here is derived from an EMBL/GenBank/DDBJ whole genome shotgun (WGS) entry which is preliminary data.</text>
</comment>
<dbReference type="InterPro" id="IPR017853">
    <property type="entry name" value="GH"/>
</dbReference>
<evidence type="ECO:0000313" key="3">
    <source>
        <dbReference type="EMBL" id="TGD18610.1"/>
    </source>
</evidence>
<sequence length="252" mass="28622">MKRREVQPIYENTFHRRHHRRWWVLLGLIVVALIAGFGWTQWQAHQKRQLANYPIRGVTVNQDSGYLDYQQLAKHVQFVYLQATSGATYTDDDFSDNYSRSQGASVKVGVAHTFSFTTSANRQYRHFHTTVGQNTGTLPIMVAVNYYGKYNSSNVDMAKQGQKLKKLVSELEWYHQGVIILATQQVLTQFVQPVLPAQDYWVTGGKLAGHSAQVKLIAYDTEGSVTQNGQSLPVVRSVFNGNQHAWQKFAAN</sequence>
<evidence type="ECO:0000313" key="4">
    <source>
        <dbReference type="Proteomes" id="UP000297348"/>
    </source>
</evidence>
<dbReference type="GO" id="GO:0003796">
    <property type="term" value="F:lysozyme activity"/>
    <property type="evidence" value="ECO:0007669"/>
    <property type="project" value="InterPro"/>
</dbReference>
<keyword evidence="4" id="KW-1185">Reference proteome</keyword>
<dbReference type="GO" id="GO:0016998">
    <property type="term" value="P:cell wall macromolecule catabolic process"/>
    <property type="evidence" value="ECO:0007669"/>
    <property type="project" value="InterPro"/>
</dbReference>
<proteinExistence type="inferred from homology"/>
<dbReference type="PROSITE" id="PS51904">
    <property type="entry name" value="GLYCOSYL_HYDROL_F25_2"/>
    <property type="match status" value="1"/>
</dbReference>
<keyword evidence="2" id="KW-0812">Transmembrane</keyword>
<gene>
    <name evidence="3" type="ORF">EGT51_07840</name>
</gene>
<dbReference type="SUPFAM" id="SSF51445">
    <property type="entry name" value="(Trans)glycosidases"/>
    <property type="match status" value="1"/>
</dbReference>
<keyword evidence="2" id="KW-0472">Membrane</keyword>
<dbReference type="Gene3D" id="3.20.20.80">
    <property type="entry name" value="Glycosidases"/>
    <property type="match status" value="1"/>
</dbReference>
<dbReference type="Proteomes" id="UP000297348">
    <property type="component" value="Unassembled WGS sequence"/>
</dbReference>
<dbReference type="PANTHER" id="PTHR34135:SF2">
    <property type="entry name" value="LYSOZYME"/>
    <property type="match status" value="1"/>
</dbReference>
<dbReference type="GO" id="GO:0016052">
    <property type="term" value="P:carbohydrate catabolic process"/>
    <property type="evidence" value="ECO:0007669"/>
    <property type="project" value="TreeGrafter"/>
</dbReference>
<dbReference type="EMBL" id="RKLX01000011">
    <property type="protein sequence ID" value="TGD18610.1"/>
    <property type="molecule type" value="Genomic_DNA"/>
</dbReference>
<dbReference type="GO" id="GO:0009253">
    <property type="term" value="P:peptidoglycan catabolic process"/>
    <property type="evidence" value="ECO:0007669"/>
    <property type="project" value="InterPro"/>
</dbReference>
<reference evidence="3 4" key="1">
    <citation type="submission" date="2018-10" db="EMBL/GenBank/DDBJ databases">
        <title>Lactobacillus sp. R7 and Lactobacillus sp. R19 isolated from fermented mustard green product of Taiwan.</title>
        <authorList>
            <person name="Lin S.-T."/>
        </authorList>
    </citation>
    <scope>NUCLEOTIDE SEQUENCE [LARGE SCALE GENOMIC DNA]</scope>
    <source>
        <strain evidence="3 4">BCRC 81129</strain>
    </source>
</reference>
<protein>
    <submittedName>
        <fullName evidence="3">Lyzozyme M1 (1,4-beta-N-acetylmuramidase)</fullName>
    </submittedName>
</protein>
<name>A0A4Z0JAI0_9LACO</name>